<evidence type="ECO:0000256" key="6">
    <source>
        <dbReference type="PROSITE-ProRule" id="PRU00433"/>
    </source>
</evidence>
<comment type="subcellular location">
    <subcellularLocation>
        <location evidence="1">Cell envelope</location>
    </subcellularLocation>
</comment>
<dbReference type="PROSITE" id="PS51007">
    <property type="entry name" value="CYTC"/>
    <property type="match status" value="2"/>
</dbReference>
<keyword evidence="2 6" id="KW-0349">Heme</keyword>
<keyword evidence="9" id="KW-1185">Reference proteome</keyword>
<dbReference type="RefSeq" id="WP_134748716.1">
    <property type="nucleotide sequence ID" value="NZ_CP038148.1"/>
</dbReference>
<feature type="domain" description="Cytochrome c" evidence="7">
    <location>
        <begin position="336"/>
        <end position="456"/>
    </location>
</feature>
<evidence type="ECO:0000313" key="8">
    <source>
        <dbReference type="EMBL" id="QBQ97606.1"/>
    </source>
</evidence>
<dbReference type="Proteomes" id="UP000295727">
    <property type="component" value="Chromosome 1"/>
</dbReference>
<evidence type="ECO:0000256" key="5">
    <source>
        <dbReference type="ARBA" id="ARBA00023004"/>
    </source>
</evidence>
<dbReference type="GO" id="GO:0009055">
    <property type="term" value="F:electron transfer activity"/>
    <property type="evidence" value="ECO:0007669"/>
    <property type="project" value="InterPro"/>
</dbReference>
<sequence length="477" mass="51901">MPTMKKILVGLGALVAAGYLGLSGIAWYHDTLYAESAAAKPAASADATRVRDILNRNACYYCHSAKAVLPPYAALPGIRQLSEFDIDKGQRYFRLDPLLSALRDGTPPPQADLAKLERVVTNDTMPPMRFRMVHWRTGLNPHDQQTLLTWISHERKRWYVTPGVAPAFENDPLQPLPHTLPSDPRKVALGMQLFHDPRLSVDNSISCASCHSLSTGGVDNRKRSLGVRGQLGGVNAPTVFNAALNHMQFWDGRAATLQDQAGGPPLNPVEMASTSWDQIVGKLNADPAFAEAFVKVYPDGLSGPNITDAIAEFEKTLLTPSRFDAWLRGNTEALNSEEVRGYQLFKSVGCASCHVGANLGGQSFERMGRAGDYFAARGDALTDADNGRENVTHDTRDRQWFKVPGLRNVALTAPYFHDGSVTDLREAVRKMAQYQLGTTLSDADVDALTAFLNSLTGTYRPTLSPASAPSPALTAQP</sequence>
<name>A0A4P7CSE5_9BURK</name>
<dbReference type="InterPro" id="IPR004852">
    <property type="entry name" value="Di-haem_cyt_c_peroxidsae"/>
</dbReference>
<gene>
    <name evidence="8" type="ORF">E1956_10750</name>
</gene>
<dbReference type="Pfam" id="PF14376">
    <property type="entry name" value="Haem_bd"/>
    <property type="match status" value="1"/>
</dbReference>
<keyword evidence="3 6" id="KW-0479">Metal-binding</keyword>
<evidence type="ECO:0000259" key="7">
    <source>
        <dbReference type="PROSITE" id="PS51007"/>
    </source>
</evidence>
<dbReference type="GO" id="GO:0004130">
    <property type="term" value="F:cytochrome-c peroxidase activity"/>
    <property type="evidence" value="ECO:0007669"/>
    <property type="project" value="TreeGrafter"/>
</dbReference>
<protein>
    <submittedName>
        <fullName evidence="8">C-type cytochrome</fullName>
    </submittedName>
</protein>
<dbReference type="EMBL" id="CP038148">
    <property type="protein sequence ID" value="QBQ97606.1"/>
    <property type="molecule type" value="Genomic_DNA"/>
</dbReference>
<feature type="domain" description="Cytochrome c" evidence="7">
    <location>
        <begin position="185"/>
        <end position="317"/>
    </location>
</feature>
<dbReference type="SUPFAM" id="SSF46626">
    <property type="entry name" value="Cytochrome c"/>
    <property type="match status" value="3"/>
</dbReference>
<accession>A0A4P7CSE5</accession>
<dbReference type="GO" id="GO:0020037">
    <property type="term" value="F:heme binding"/>
    <property type="evidence" value="ECO:0007669"/>
    <property type="project" value="InterPro"/>
</dbReference>
<dbReference type="InterPro" id="IPR051395">
    <property type="entry name" value="Cytochrome_c_Peroxidase/MauG"/>
</dbReference>
<dbReference type="PANTHER" id="PTHR30600:SF7">
    <property type="entry name" value="CYTOCHROME C PEROXIDASE-RELATED"/>
    <property type="match status" value="1"/>
</dbReference>
<organism evidence="8 9">
    <name type="scientific">Paraburkholderia pallida</name>
    <dbReference type="NCBI Taxonomy" id="2547399"/>
    <lineage>
        <taxon>Bacteria</taxon>
        <taxon>Pseudomonadati</taxon>
        <taxon>Pseudomonadota</taxon>
        <taxon>Betaproteobacteria</taxon>
        <taxon>Burkholderiales</taxon>
        <taxon>Burkholderiaceae</taxon>
        <taxon>Paraburkholderia</taxon>
    </lineage>
</organism>
<dbReference type="Gene3D" id="1.10.760.10">
    <property type="entry name" value="Cytochrome c-like domain"/>
    <property type="match status" value="2"/>
</dbReference>
<dbReference type="OrthoDB" id="9805202at2"/>
<dbReference type="GO" id="GO:0030313">
    <property type="term" value="C:cell envelope"/>
    <property type="evidence" value="ECO:0007669"/>
    <property type="project" value="UniProtKB-SubCell"/>
</dbReference>
<reference evidence="8 9" key="1">
    <citation type="submission" date="2019-03" db="EMBL/GenBank/DDBJ databases">
        <title>Paraburkholderia sp. 7MH5, isolated from subtropical forest soil.</title>
        <authorList>
            <person name="Gao Z.-H."/>
            <person name="Qiu L.-H."/>
        </authorList>
    </citation>
    <scope>NUCLEOTIDE SEQUENCE [LARGE SCALE GENOMIC DNA]</scope>
    <source>
        <strain evidence="8 9">7MH5</strain>
    </source>
</reference>
<evidence type="ECO:0000256" key="1">
    <source>
        <dbReference type="ARBA" id="ARBA00004196"/>
    </source>
</evidence>
<dbReference type="SMART" id="SM01235">
    <property type="entry name" value="Haem_bd"/>
    <property type="match status" value="1"/>
</dbReference>
<evidence type="ECO:0000256" key="4">
    <source>
        <dbReference type="ARBA" id="ARBA00023002"/>
    </source>
</evidence>
<dbReference type="InterPro" id="IPR009056">
    <property type="entry name" value="Cyt_c-like_dom"/>
</dbReference>
<evidence type="ECO:0000256" key="3">
    <source>
        <dbReference type="ARBA" id="ARBA00022723"/>
    </source>
</evidence>
<dbReference type="Pfam" id="PF00034">
    <property type="entry name" value="Cytochrom_C"/>
    <property type="match status" value="1"/>
</dbReference>
<dbReference type="AlphaFoldDB" id="A0A4P7CSE5"/>
<keyword evidence="5 6" id="KW-0408">Iron</keyword>
<proteinExistence type="predicted"/>
<dbReference type="Pfam" id="PF03150">
    <property type="entry name" value="CCP_MauG"/>
    <property type="match status" value="1"/>
</dbReference>
<dbReference type="InterPro" id="IPR036909">
    <property type="entry name" value="Cyt_c-like_dom_sf"/>
</dbReference>
<dbReference type="PANTHER" id="PTHR30600">
    <property type="entry name" value="CYTOCHROME C PEROXIDASE-RELATED"/>
    <property type="match status" value="1"/>
</dbReference>
<dbReference type="GO" id="GO:0046872">
    <property type="term" value="F:metal ion binding"/>
    <property type="evidence" value="ECO:0007669"/>
    <property type="project" value="UniProtKB-KW"/>
</dbReference>
<evidence type="ECO:0000256" key="2">
    <source>
        <dbReference type="ARBA" id="ARBA00022617"/>
    </source>
</evidence>
<keyword evidence="4" id="KW-0560">Oxidoreductase</keyword>
<evidence type="ECO:0000313" key="9">
    <source>
        <dbReference type="Proteomes" id="UP000295727"/>
    </source>
</evidence>
<dbReference type="KEGG" id="ppai:E1956_10750"/>
<dbReference type="InterPro" id="IPR025992">
    <property type="entry name" value="Haem-bd"/>
</dbReference>